<organism evidence="1">
    <name type="scientific">bioreactor metagenome</name>
    <dbReference type="NCBI Taxonomy" id="1076179"/>
    <lineage>
        <taxon>unclassified sequences</taxon>
        <taxon>metagenomes</taxon>
        <taxon>ecological metagenomes</taxon>
    </lineage>
</organism>
<protein>
    <submittedName>
        <fullName evidence="1">Uncharacterized protein</fullName>
    </submittedName>
</protein>
<comment type="caution">
    <text evidence="1">The sequence shown here is derived from an EMBL/GenBank/DDBJ whole genome shotgun (WGS) entry which is preliminary data.</text>
</comment>
<gene>
    <name evidence="1" type="ORF">SDC9_15163</name>
</gene>
<dbReference type="AlphaFoldDB" id="A0A644TUQ9"/>
<name>A0A644TUQ9_9ZZZZ</name>
<sequence>MNNQERLLMEIKGIDLTPSEIEVYLQENNLVATEEYNPSSNTNKRNILKTALAILESVANQPELMRNYKMDDITVSQFHENLQNRIDQLEIKIRQIPDDSMTYQDGAQFFYMFAD</sequence>
<dbReference type="EMBL" id="VSSQ01000047">
    <property type="protein sequence ID" value="MPL69421.1"/>
    <property type="molecule type" value="Genomic_DNA"/>
</dbReference>
<reference evidence="1" key="1">
    <citation type="submission" date="2019-08" db="EMBL/GenBank/DDBJ databases">
        <authorList>
            <person name="Kucharzyk K."/>
            <person name="Murdoch R.W."/>
            <person name="Higgins S."/>
            <person name="Loffler F."/>
        </authorList>
    </citation>
    <scope>NUCLEOTIDE SEQUENCE</scope>
</reference>
<evidence type="ECO:0000313" key="1">
    <source>
        <dbReference type="EMBL" id="MPL69421.1"/>
    </source>
</evidence>
<proteinExistence type="predicted"/>
<accession>A0A644TUQ9</accession>